<dbReference type="GO" id="GO:0019748">
    <property type="term" value="P:secondary metabolic process"/>
    <property type="evidence" value="ECO:0007669"/>
    <property type="project" value="TreeGrafter"/>
</dbReference>
<dbReference type="InterPro" id="IPR006680">
    <property type="entry name" value="Amidohydro-rel"/>
</dbReference>
<dbReference type="InterPro" id="IPR032466">
    <property type="entry name" value="Metal_Hydrolase"/>
</dbReference>
<evidence type="ECO:0000313" key="3">
    <source>
        <dbReference type="EMBL" id="OIQ94723.1"/>
    </source>
</evidence>
<gene>
    <name evidence="3" type="ORF">GALL_232760</name>
</gene>
<organism evidence="3">
    <name type="scientific">mine drainage metagenome</name>
    <dbReference type="NCBI Taxonomy" id="410659"/>
    <lineage>
        <taxon>unclassified sequences</taxon>
        <taxon>metagenomes</taxon>
        <taxon>ecological metagenomes</taxon>
    </lineage>
</organism>
<evidence type="ECO:0000259" key="2">
    <source>
        <dbReference type="Pfam" id="PF04909"/>
    </source>
</evidence>
<evidence type="ECO:0000256" key="1">
    <source>
        <dbReference type="ARBA" id="ARBA00023239"/>
    </source>
</evidence>
<dbReference type="GO" id="GO:0016831">
    <property type="term" value="F:carboxy-lyase activity"/>
    <property type="evidence" value="ECO:0007669"/>
    <property type="project" value="InterPro"/>
</dbReference>
<dbReference type="SUPFAM" id="SSF51556">
    <property type="entry name" value="Metallo-dependent hydrolases"/>
    <property type="match status" value="1"/>
</dbReference>
<name>A0A1J5RYY3_9ZZZZ</name>
<protein>
    <submittedName>
        <fullName evidence="3">Amidohydrolase</fullName>
    </submittedName>
</protein>
<dbReference type="GO" id="GO:0016787">
    <property type="term" value="F:hydrolase activity"/>
    <property type="evidence" value="ECO:0007669"/>
    <property type="project" value="UniProtKB-KW"/>
</dbReference>
<reference evidence="3" key="1">
    <citation type="submission" date="2016-10" db="EMBL/GenBank/DDBJ databases">
        <title>Sequence of Gallionella enrichment culture.</title>
        <authorList>
            <person name="Poehlein A."/>
            <person name="Muehling M."/>
            <person name="Daniel R."/>
        </authorList>
    </citation>
    <scope>NUCLEOTIDE SEQUENCE</scope>
</reference>
<dbReference type="InterPro" id="IPR032465">
    <property type="entry name" value="ACMSD"/>
</dbReference>
<dbReference type="Pfam" id="PF04909">
    <property type="entry name" value="Amidohydro_2"/>
    <property type="match status" value="1"/>
</dbReference>
<feature type="domain" description="Amidohydrolase-related" evidence="2">
    <location>
        <begin position="65"/>
        <end position="345"/>
    </location>
</feature>
<keyword evidence="1" id="KW-0456">Lyase</keyword>
<keyword evidence="3" id="KW-0378">Hydrolase</keyword>
<dbReference type="PANTHER" id="PTHR21240">
    <property type="entry name" value="2-AMINO-3-CARBOXYLMUCONATE-6-SEMIALDEHYDE DECARBOXYLASE"/>
    <property type="match status" value="1"/>
</dbReference>
<proteinExistence type="predicted"/>
<dbReference type="EMBL" id="MLJW01000180">
    <property type="protein sequence ID" value="OIQ94723.1"/>
    <property type="molecule type" value="Genomic_DNA"/>
</dbReference>
<dbReference type="AlphaFoldDB" id="A0A1J5RYY3"/>
<dbReference type="PANTHER" id="PTHR21240:SF30">
    <property type="entry name" value="AMIDOHYDROLASE-RELATED DOMAIN-CONTAINING PROTEIN-RELATED"/>
    <property type="match status" value="1"/>
</dbReference>
<sequence length="346" mass="39155">MIKPHPDYQRIATEEAFAPKEIFDIYRKILAGSDPDPGFVSLLGFYMSSQSDRARHIIRCLSDLDQIRLQHMDETGIDRQIIALTSPGVQIMDAATAVSFAKVANDELAAAVRRHPTRFSGMIAVAPQNPREAAKEIGRGIGQLGLTGVIINSHTHGEYLSDPKFWEIFEAAEAFDTPIYLHPNTPPRNMIEPFLECGLDGAIYGFGVETGLHALRIITAGVFDRFPKLQMIIGHMGEALPFWSYRLDYMHQATVKSDRYKTVRALKKKPSDYLRENFYITNSGMAWEPAIRFTQETLGVDRVLYAMDYPYQYSADEVLSLDGMTMSAENKRRFFQTNAEKVFKLK</sequence>
<dbReference type="GO" id="GO:0005829">
    <property type="term" value="C:cytosol"/>
    <property type="evidence" value="ECO:0007669"/>
    <property type="project" value="TreeGrafter"/>
</dbReference>
<comment type="caution">
    <text evidence="3">The sequence shown here is derived from an EMBL/GenBank/DDBJ whole genome shotgun (WGS) entry which is preliminary data.</text>
</comment>
<dbReference type="Gene3D" id="3.20.20.140">
    <property type="entry name" value="Metal-dependent hydrolases"/>
    <property type="match status" value="1"/>
</dbReference>
<accession>A0A1J5RYY3</accession>